<dbReference type="Pfam" id="PF01397">
    <property type="entry name" value="Terpene_synth"/>
    <property type="match status" value="1"/>
</dbReference>
<comment type="subunit">
    <text evidence="2">Monomer.</text>
</comment>
<evidence type="ECO:0000256" key="4">
    <source>
        <dbReference type="ARBA" id="ARBA00022640"/>
    </source>
</evidence>
<feature type="domain" description="Terpene synthase N-terminal" evidence="5">
    <location>
        <begin position="225"/>
        <end position="413"/>
    </location>
</feature>
<dbReference type="PANTHER" id="PTHR31739:SF30">
    <property type="entry name" value="COPAL-8-OL DIPHOSPHATE HYDRATASE, CHLOROPLASTIC"/>
    <property type="match status" value="1"/>
</dbReference>
<dbReference type="AlphaFoldDB" id="A0AAD4J0P2"/>
<dbReference type="InterPro" id="IPR008930">
    <property type="entry name" value="Terpenoid_cyclase/PrenylTrfase"/>
</dbReference>
<dbReference type="Gene3D" id="1.50.10.130">
    <property type="entry name" value="Terpene synthase, N-terminal domain"/>
    <property type="match status" value="1"/>
</dbReference>
<sequence>MTGTWRNNIKNLSPNYQLNHKKVETRGIIFFEKNIGVRVNWENGIDDCIEYIRRLLKTTGDGRISTSSYDTAWVALIEDLEGGDGPQFPSSLEWIQQNQRHDGSWGDDFFCVYDRLLNTIACVVALTSWNVDSAEAKKGVLYIKENVHRLKDGTVEHMPCGFELVFPALLQRAKLLGIQDLPYDDPLITEIYYAREQKLKRIPMEVMHKVPTSLLFSLEGMENLEWEKLLKFQSTDGSFLTSPSSTAFAFMQTKDEKCFKFIKNVVQTFNGVAPNAYPVDIYARLWAVDRLQRLGISRFFEAEIVDCLSHVFRFWTEKGVFCARETQPSDMDDTTMGFRLLRMHGYDVDPNVLRNFKHDDKFSCLAGPMIESPSPIYNLYRASQLRFPGEDILEEANKFAFQFLQQNLGSNIQIIDKWVISKHLPDEIRLGLEMPWYATLPRVEARYYIQHYAGSDEVWIGKNLFRMPEISNDTYLYLAKMDFKRCQHQHISEWTYMQEWYGSYNIEEFGMISRKDLLLAYFLATASIFELERKTERIAWAKSVIISKMIASFFSKEATSLEEKRALSEGFRIIHGLHKSESTAKREHRVVDTVLETIHQFLEGFDKHISHQLKNVWGIWWKKLQQGEATNRGADTELLTNTLNICGENIAFKEEILSHEEYTNLSNLTNKICQQITQIEAEKDLEMDGEITLKSCIKNKELEHDMQALVKLVLEESVGINKKMKQTFLSVAKTYYYMAYTAAETVETHIFKVLFEPLV</sequence>
<protein>
    <recommendedName>
        <fullName evidence="5">Terpene synthase N-terminal domain-containing protein</fullName>
    </recommendedName>
</protein>
<comment type="subcellular location">
    <subcellularLocation>
        <location evidence="1">Plastid</location>
        <location evidence="1">Chloroplast</location>
    </subcellularLocation>
</comment>
<dbReference type="PANTHER" id="PTHR31739">
    <property type="entry name" value="ENT-COPALYL DIPHOSPHATE SYNTHASE, CHLOROPLASTIC"/>
    <property type="match status" value="1"/>
</dbReference>
<dbReference type="GO" id="GO:0000287">
    <property type="term" value="F:magnesium ion binding"/>
    <property type="evidence" value="ECO:0007669"/>
    <property type="project" value="TreeGrafter"/>
</dbReference>
<dbReference type="InterPro" id="IPR001906">
    <property type="entry name" value="Terpene_synth_N"/>
</dbReference>
<dbReference type="SUPFAM" id="SSF48239">
    <property type="entry name" value="Terpenoid cyclases/Protein prenyltransferases"/>
    <property type="match status" value="2"/>
</dbReference>
<dbReference type="Gene3D" id="1.50.10.160">
    <property type="match status" value="1"/>
</dbReference>
<accession>A0AAD4J0P2</accession>
<dbReference type="GO" id="GO:0010333">
    <property type="term" value="F:terpene synthase activity"/>
    <property type="evidence" value="ECO:0007669"/>
    <property type="project" value="InterPro"/>
</dbReference>
<dbReference type="Gene3D" id="1.10.600.10">
    <property type="entry name" value="Farnesyl Diphosphate Synthase"/>
    <property type="match status" value="1"/>
</dbReference>
<dbReference type="InterPro" id="IPR036965">
    <property type="entry name" value="Terpene_synth_N_sf"/>
</dbReference>
<keyword evidence="4" id="KW-0934">Plastid</keyword>
<dbReference type="InterPro" id="IPR050148">
    <property type="entry name" value="Terpene_synthase-like"/>
</dbReference>
<evidence type="ECO:0000256" key="3">
    <source>
        <dbReference type="ARBA" id="ARBA00022528"/>
    </source>
</evidence>
<proteinExistence type="predicted"/>
<dbReference type="EMBL" id="SDAM02000267">
    <property type="protein sequence ID" value="KAH6824999.1"/>
    <property type="molecule type" value="Genomic_DNA"/>
</dbReference>
<keyword evidence="7" id="KW-1185">Reference proteome</keyword>
<dbReference type="GO" id="GO:0009686">
    <property type="term" value="P:gibberellin biosynthetic process"/>
    <property type="evidence" value="ECO:0007669"/>
    <property type="project" value="TreeGrafter"/>
</dbReference>
<evidence type="ECO:0000259" key="5">
    <source>
        <dbReference type="Pfam" id="PF01397"/>
    </source>
</evidence>
<organism evidence="6 7">
    <name type="scientific">Perilla frutescens var. hirtella</name>
    <name type="common">Perilla citriodora</name>
    <name type="synonym">Perilla setoyensis</name>
    <dbReference type="NCBI Taxonomy" id="608512"/>
    <lineage>
        <taxon>Eukaryota</taxon>
        <taxon>Viridiplantae</taxon>
        <taxon>Streptophyta</taxon>
        <taxon>Embryophyta</taxon>
        <taxon>Tracheophyta</taxon>
        <taxon>Spermatophyta</taxon>
        <taxon>Magnoliopsida</taxon>
        <taxon>eudicotyledons</taxon>
        <taxon>Gunneridae</taxon>
        <taxon>Pentapetalae</taxon>
        <taxon>asterids</taxon>
        <taxon>lamiids</taxon>
        <taxon>Lamiales</taxon>
        <taxon>Lamiaceae</taxon>
        <taxon>Nepetoideae</taxon>
        <taxon>Elsholtzieae</taxon>
        <taxon>Perilla</taxon>
    </lineage>
</organism>
<name>A0AAD4J0P2_PERFH</name>
<gene>
    <name evidence="6" type="ORF">C2S53_000651</name>
</gene>
<dbReference type="FunFam" id="1.50.10.130:FF:000002">
    <property type="entry name" value="Ent-copalyl diphosphate synthase, chloroplastic"/>
    <property type="match status" value="1"/>
</dbReference>
<evidence type="ECO:0000313" key="6">
    <source>
        <dbReference type="EMBL" id="KAH6824999.1"/>
    </source>
</evidence>
<evidence type="ECO:0000256" key="1">
    <source>
        <dbReference type="ARBA" id="ARBA00004229"/>
    </source>
</evidence>
<dbReference type="SFLD" id="SFLDG01605">
    <property type="entry name" value="Terpene_Cyclase_Like_1_N-term"/>
    <property type="match status" value="1"/>
</dbReference>
<evidence type="ECO:0000256" key="2">
    <source>
        <dbReference type="ARBA" id="ARBA00011245"/>
    </source>
</evidence>
<evidence type="ECO:0000313" key="7">
    <source>
        <dbReference type="Proteomes" id="UP001190926"/>
    </source>
</evidence>
<keyword evidence="3" id="KW-0150">Chloroplast</keyword>
<reference evidence="6 7" key="1">
    <citation type="journal article" date="2021" name="Nat. Commun.">
        <title>Incipient diploidization of the medicinal plant Perilla within 10,000 years.</title>
        <authorList>
            <person name="Zhang Y."/>
            <person name="Shen Q."/>
            <person name="Leng L."/>
            <person name="Zhang D."/>
            <person name="Chen S."/>
            <person name="Shi Y."/>
            <person name="Ning Z."/>
            <person name="Chen S."/>
        </authorList>
    </citation>
    <scope>NUCLEOTIDE SEQUENCE [LARGE SCALE GENOMIC DNA]</scope>
    <source>
        <strain evidence="7">cv. PC099</strain>
    </source>
</reference>
<comment type="caution">
    <text evidence="6">The sequence shown here is derived from an EMBL/GenBank/DDBJ whole genome shotgun (WGS) entry which is preliminary data.</text>
</comment>
<dbReference type="SFLD" id="SFLDG01014">
    <property type="entry name" value="Terpene_Cyclase_Like_1_N-term"/>
    <property type="match status" value="1"/>
</dbReference>
<dbReference type="InterPro" id="IPR008949">
    <property type="entry name" value="Isoprenoid_synthase_dom_sf"/>
</dbReference>
<dbReference type="GO" id="GO:0009507">
    <property type="term" value="C:chloroplast"/>
    <property type="evidence" value="ECO:0007669"/>
    <property type="project" value="UniProtKB-SubCell"/>
</dbReference>
<dbReference type="SUPFAM" id="SSF48576">
    <property type="entry name" value="Terpenoid synthases"/>
    <property type="match status" value="1"/>
</dbReference>
<dbReference type="Proteomes" id="UP001190926">
    <property type="component" value="Unassembled WGS sequence"/>
</dbReference>